<organism evidence="1">
    <name type="scientific">Brugia malayi</name>
    <name type="common">Filarial nematode worm</name>
    <dbReference type="NCBI Taxonomy" id="6279"/>
    <lineage>
        <taxon>Eukaryota</taxon>
        <taxon>Metazoa</taxon>
        <taxon>Ecdysozoa</taxon>
        <taxon>Nematoda</taxon>
        <taxon>Chromadorea</taxon>
        <taxon>Rhabditida</taxon>
        <taxon>Spirurina</taxon>
        <taxon>Spiruromorpha</taxon>
        <taxon>Filarioidea</taxon>
        <taxon>Onchocercidae</taxon>
        <taxon>Brugia</taxon>
    </lineage>
</organism>
<reference evidence="2" key="3">
    <citation type="submission" date="2019-04" db="EMBL/GenBank/DDBJ databases">
        <authorList>
            <person name="Howe K."/>
            <person name="Paulini M."/>
            <person name="Williams G."/>
        </authorList>
    </citation>
    <scope>NUCLEOTIDE SEQUENCE [LARGE SCALE GENOMIC DNA]</scope>
    <source>
        <strain evidence="2">FR3</strain>
    </source>
</reference>
<dbReference type="KEGG" id="bmy:BM_BM13351"/>
<dbReference type="EMBL" id="LN856160">
    <property type="protein sequence ID" value="CDQ05954.1"/>
    <property type="molecule type" value="Genomic_DNA"/>
</dbReference>
<dbReference type="CTD" id="66057829"/>
<evidence type="ECO:0000313" key="4">
    <source>
        <dbReference type="WBParaSite" id="Bm13351.1"/>
    </source>
</evidence>
<sequence>MFQVWILQPDRSRFSNFVSLPICYFQYSEIHSGTMKWMRSDYLVRNRKTDLIPVLQVIK</sequence>
<dbReference type="WBParaSite" id="Bm13351.1">
    <property type="protein sequence ID" value="Bm13351.1"/>
    <property type="gene ID" value="WBGene00233612"/>
</dbReference>
<dbReference type="RefSeq" id="XP_042930915.1">
    <property type="nucleotide sequence ID" value="XM_043074981.1"/>
</dbReference>
<reference evidence="1" key="2">
    <citation type="submission" date="2012-12" db="EMBL/GenBank/DDBJ databases">
        <authorList>
            <person name="Gao Y.W."/>
            <person name="Fan S.T."/>
            <person name="Sun H.T."/>
            <person name="Wang Z."/>
            <person name="Gao X.L."/>
            <person name="Li Y.G."/>
            <person name="Wang T.C."/>
            <person name="Zhang K."/>
            <person name="Xu W.W."/>
            <person name="Yu Z.J."/>
            <person name="Xia X.Z."/>
        </authorList>
    </citation>
    <scope>NUCLEOTIDE SEQUENCE</scope>
    <source>
        <strain evidence="1">FR3</strain>
    </source>
</reference>
<evidence type="ECO:0000313" key="1">
    <source>
        <dbReference type="EMBL" id="CDQ05954.1"/>
    </source>
</evidence>
<dbReference type="WormBase" id="Bm13351">
    <property type="protein sequence ID" value="BM26182"/>
    <property type="gene ID" value="WBGene00233612"/>
</dbReference>
<keyword evidence="3" id="KW-1185">Reference proteome</keyword>
<dbReference type="Proteomes" id="UP000006672">
    <property type="component" value="Unassembled WGS sequence"/>
</dbReference>
<evidence type="ECO:0000313" key="2">
    <source>
        <dbReference type="EMBL" id="VIO88491.1"/>
    </source>
</evidence>
<reference evidence="4" key="4">
    <citation type="submission" date="2019-12" db="UniProtKB">
        <authorList>
            <consortium name="WormBaseParasite"/>
        </authorList>
    </citation>
    <scope>IDENTIFICATION</scope>
</reference>
<protein>
    <submittedName>
        <fullName evidence="1 4">Bm13351</fullName>
    </submittedName>
</protein>
<proteinExistence type="predicted"/>
<dbReference type="AlphaFoldDB" id="A0A0K0IXK2"/>
<name>A0A0K0IXK2_BRUMA</name>
<evidence type="ECO:0000313" key="5">
    <source>
        <dbReference type="WormBase" id="Bm13351"/>
    </source>
</evidence>
<dbReference type="EMBL" id="CAAKNF010000196">
    <property type="protein sequence ID" value="VIO88491.1"/>
    <property type="molecule type" value="Genomic_DNA"/>
</dbReference>
<accession>A0A0K0IXK2</accession>
<dbReference type="GeneID" id="66057829"/>
<accession>A0A4E9EYG7</accession>
<evidence type="ECO:0000313" key="3">
    <source>
        <dbReference type="Proteomes" id="UP000006672"/>
    </source>
</evidence>
<gene>
    <name evidence="1 4 5" type="ORF">Bm13351</name>
    <name evidence="2" type="ORF">BM_BM13351</name>
    <name evidence="1" type="ORF">BM_Bm13351</name>
</gene>
<reference evidence="1 3" key="1">
    <citation type="journal article" date="2007" name="Science">
        <title>Draft genome of the filarial nematode parasite Brugia malayi.</title>
        <authorList>
            <person name="Ghedin E."/>
            <person name="Wang S."/>
            <person name="Spiro D."/>
            <person name="Caler E."/>
            <person name="Zhao Q."/>
            <person name="Crabtree J."/>
            <person name="Allen J.E."/>
            <person name="Delcher A.L."/>
            <person name="Guiliano D.B."/>
            <person name="Miranda-Saavedra D."/>
            <person name="Angiuoli S.V."/>
            <person name="Creasy T."/>
            <person name="Amedeo P."/>
            <person name="Haas B."/>
            <person name="El-Sayed N.M."/>
            <person name="Wortman J.R."/>
            <person name="Feldblyum T."/>
            <person name="Tallon L."/>
            <person name="Schatz M."/>
            <person name="Shumway M."/>
            <person name="Koo H."/>
            <person name="Salzberg S.L."/>
            <person name="Schobel S."/>
            <person name="Pertea M."/>
            <person name="Pop M."/>
            <person name="White O."/>
            <person name="Barton G.J."/>
            <person name="Carlow C.K."/>
            <person name="Crawford M.J."/>
            <person name="Daub J."/>
            <person name="Dimmic M.W."/>
            <person name="Estes C.F."/>
            <person name="Foster J.M."/>
            <person name="Ganatra M."/>
            <person name="Gregory W.F."/>
            <person name="Johnson N.M."/>
            <person name="Jin J."/>
            <person name="Komuniecki R."/>
            <person name="Korf I."/>
            <person name="Kumar S."/>
            <person name="Laney S."/>
            <person name="Li B.W."/>
            <person name="Li W."/>
            <person name="Lindblom T.H."/>
            <person name="Lustigman S."/>
            <person name="Ma D."/>
            <person name="Maina C.V."/>
            <person name="Martin D.M."/>
            <person name="McCarter J.P."/>
            <person name="McReynolds L."/>
            <person name="Mitreva M."/>
            <person name="Nutman T.B."/>
            <person name="Parkinson J."/>
            <person name="Peregrin-Alvarez J.M."/>
            <person name="Poole C."/>
            <person name="Ren Q."/>
            <person name="Saunders L."/>
            <person name="Sluder A.E."/>
            <person name="Smith K."/>
            <person name="Stanke M."/>
            <person name="Unnasch T.R."/>
            <person name="Ware J."/>
            <person name="Wei A.D."/>
            <person name="Weil G."/>
            <person name="Williams D.J."/>
            <person name="Zhang Y."/>
            <person name="Williams S.A."/>
            <person name="Fraser-Liggett C."/>
            <person name="Slatko B."/>
            <person name="Blaxter M.L."/>
            <person name="Scott A.L."/>
        </authorList>
    </citation>
    <scope>NUCLEOTIDE SEQUENCE</scope>
    <source>
        <strain evidence="1 3">FR3</strain>
    </source>
</reference>